<keyword evidence="3" id="KW-1185">Reference proteome</keyword>
<dbReference type="Proteomes" id="UP001596434">
    <property type="component" value="Unassembled WGS sequence"/>
</dbReference>
<evidence type="ECO:0000313" key="2">
    <source>
        <dbReference type="EMBL" id="MFC7253808.1"/>
    </source>
</evidence>
<organism evidence="2 3">
    <name type="scientific">Haloplanus litoreus</name>
    <dbReference type="NCBI Taxonomy" id="767515"/>
    <lineage>
        <taxon>Archaea</taxon>
        <taxon>Methanobacteriati</taxon>
        <taxon>Methanobacteriota</taxon>
        <taxon>Stenosarchaea group</taxon>
        <taxon>Halobacteria</taxon>
        <taxon>Halobacteriales</taxon>
        <taxon>Haloferacaceae</taxon>
        <taxon>Haloplanus</taxon>
    </lineage>
</organism>
<dbReference type="GeneID" id="96952091"/>
<feature type="compositionally biased region" description="Pro residues" evidence="1">
    <location>
        <begin position="456"/>
        <end position="466"/>
    </location>
</feature>
<sequence>MESTAGRLVFATLVVVAGVAGLAPDAGVVGATTPAITVTVDGTTVADGNATLIETDPTVDVTVDADRPIRVVSVRLDGTTERRYTPNSTSLDESFDLDLASGEHTLTVVVKTDGVTTHEVTVTKDAERPYVAYTAPFETDTYAPPPETATVNRSRISLAGEFTDVTGVSHLRIVREVEYDVGSNTRVDRETYTASDLNGSFEQPIFLGMGTNNVTAWYYDELGHARKHRVQITVQDTAPPTLANLSAVRQSPDTLRIRGRATDNGQLRSISISPEDASETSYLLRPTIDRPTPARQRSTFDSNVTVHPGVTAVSLTAVDTAGNAVERTVTVRRTVAPELRFDRGGTRYVNGSTVVARGVTTDGEIVAASVETVDPETGEVVDIVSLHDGDIVTDLPFERHLDAPEGRTAIVRLRVIDSSGTEHVTSLDRTLTVETPTPAATETPTPTPTPAATETPPTPTPTPTPAPESGGVTVPLIGVTIPIPSILGASIIVPVPFVGPFDVPLAPAAAVLVLGLGAVGRLR</sequence>
<dbReference type="RefSeq" id="WP_379701850.1">
    <property type="nucleotide sequence ID" value="NZ_JBHTAT010000001.1"/>
</dbReference>
<gene>
    <name evidence="2" type="ORF">ACFQKE_00530</name>
</gene>
<evidence type="ECO:0000256" key="1">
    <source>
        <dbReference type="SAM" id="MobiDB-lite"/>
    </source>
</evidence>
<feature type="compositionally biased region" description="Low complexity" evidence="1">
    <location>
        <begin position="434"/>
        <end position="455"/>
    </location>
</feature>
<dbReference type="AlphaFoldDB" id="A0ABD5ZT71"/>
<accession>A0ABD5ZT71</accession>
<proteinExistence type="predicted"/>
<evidence type="ECO:0008006" key="4">
    <source>
        <dbReference type="Google" id="ProtNLM"/>
    </source>
</evidence>
<evidence type="ECO:0000313" key="3">
    <source>
        <dbReference type="Proteomes" id="UP001596434"/>
    </source>
</evidence>
<protein>
    <recommendedName>
        <fullName evidence="4">PGF-pre-PGF domain-containing protein</fullName>
    </recommendedName>
</protein>
<name>A0ABD5ZT71_9EURY</name>
<reference evidence="2 3" key="1">
    <citation type="journal article" date="2019" name="Int. J. Syst. Evol. Microbiol.">
        <title>The Global Catalogue of Microorganisms (GCM) 10K type strain sequencing project: providing services to taxonomists for standard genome sequencing and annotation.</title>
        <authorList>
            <consortium name="The Broad Institute Genomics Platform"/>
            <consortium name="The Broad Institute Genome Sequencing Center for Infectious Disease"/>
            <person name="Wu L."/>
            <person name="Ma J."/>
        </authorList>
    </citation>
    <scope>NUCLEOTIDE SEQUENCE [LARGE SCALE GENOMIC DNA]</scope>
    <source>
        <strain evidence="2 3">GX21</strain>
    </source>
</reference>
<feature type="region of interest" description="Disordered" evidence="1">
    <location>
        <begin position="427"/>
        <end position="471"/>
    </location>
</feature>
<comment type="caution">
    <text evidence="2">The sequence shown here is derived from an EMBL/GenBank/DDBJ whole genome shotgun (WGS) entry which is preliminary data.</text>
</comment>
<dbReference type="EMBL" id="JBHTAT010000001">
    <property type="protein sequence ID" value="MFC7253808.1"/>
    <property type="molecule type" value="Genomic_DNA"/>
</dbReference>